<dbReference type="EMBL" id="LGRX02003551">
    <property type="protein sequence ID" value="KAK3282082.1"/>
    <property type="molecule type" value="Genomic_DNA"/>
</dbReference>
<organism evidence="1 2">
    <name type="scientific">Cymbomonas tetramitiformis</name>
    <dbReference type="NCBI Taxonomy" id="36881"/>
    <lineage>
        <taxon>Eukaryota</taxon>
        <taxon>Viridiplantae</taxon>
        <taxon>Chlorophyta</taxon>
        <taxon>Pyramimonadophyceae</taxon>
        <taxon>Pyramimonadales</taxon>
        <taxon>Pyramimonadaceae</taxon>
        <taxon>Cymbomonas</taxon>
    </lineage>
</organism>
<dbReference type="AlphaFoldDB" id="A0AAE0GPV7"/>
<keyword evidence="2" id="KW-1185">Reference proteome</keyword>
<evidence type="ECO:0000313" key="1">
    <source>
        <dbReference type="EMBL" id="KAK3282082.1"/>
    </source>
</evidence>
<dbReference type="Proteomes" id="UP001190700">
    <property type="component" value="Unassembled WGS sequence"/>
</dbReference>
<protein>
    <submittedName>
        <fullName evidence="1">Uncharacterized protein</fullName>
    </submittedName>
</protein>
<reference evidence="1 2" key="1">
    <citation type="journal article" date="2015" name="Genome Biol. Evol.">
        <title>Comparative Genomics of a Bacterivorous Green Alga Reveals Evolutionary Causalities and Consequences of Phago-Mixotrophic Mode of Nutrition.</title>
        <authorList>
            <person name="Burns J.A."/>
            <person name="Paasch A."/>
            <person name="Narechania A."/>
            <person name="Kim E."/>
        </authorList>
    </citation>
    <scope>NUCLEOTIDE SEQUENCE [LARGE SCALE GENOMIC DNA]</scope>
    <source>
        <strain evidence="1 2">PLY_AMNH</strain>
    </source>
</reference>
<comment type="caution">
    <text evidence="1">The sequence shown here is derived from an EMBL/GenBank/DDBJ whole genome shotgun (WGS) entry which is preliminary data.</text>
</comment>
<proteinExistence type="predicted"/>
<sequence>MERGSSSGSAQHDLLIQTAKHLYAGGELVTGQSCTWLVSSSTVARLAHLDSGSSIYDFSLELPLDTP</sequence>
<gene>
    <name evidence="1" type="ORF">CYMTET_10162</name>
</gene>
<evidence type="ECO:0000313" key="2">
    <source>
        <dbReference type="Proteomes" id="UP001190700"/>
    </source>
</evidence>
<name>A0AAE0GPV7_9CHLO</name>
<feature type="non-terminal residue" evidence="1">
    <location>
        <position position="67"/>
    </location>
</feature>
<accession>A0AAE0GPV7</accession>